<dbReference type="InterPro" id="IPR000700">
    <property type="entry name" value="PAS-assoc_C"/>
</dbReference>
<evidence type="ECO:0000259" key="4">
    <source>
        <dbReference type="PROSITE" id="PS50887"/>
    </source>
</evidence>
<dbReference type="Pfam" id="PF00563">
    <property type="entry name" value="EAL"/>
    <property type="match status" value="1"/>
</dbReference>
<keyword evidence="6" id="KW-1185">Reference proteome</keyword>
<feature type="domain" description="GGDEF" evidence="4">
    <location>
        <begin position="188"/>
        <end position="326"/>
    </location>
</feature>
<sequence length="596" mass="65578">MQSSQAVTDHCNSSQEAEPASADQRLALALKELKDLKAALNAHAIVAVTDARGVITQANEKFCEVSRYSRDELIGSTHRIVNSGTHPRSFFLQLWKTISSGQIWNGEICNRAKDGALYWVQTTIVPQLGPDGRPEQYISIRADITQRKRAEEQALHLALHDALTGLANRVLLAEHLQRTLASSRRSRRHGALMLLDLDNFKDVNDRFGHSQGDALLCQIALRLLACVRETDTVARVGGDEFVILLNELDTDPAQASVHAYAMAERLRESLGSTFDLGGLLVPSTLSIGLLLFDGSSDGTEELMKRADMALYQAKERGRNNVCVFDPTLQASILSQTGLIDDLRQAIQRDEFHLLYQPVVSPLQQPQDWEALIRWQHPTRGLLAPAAFIKLAEESGLILSLGQWVLRAACEQLTHWGRVPATAHWSVAVNVSARQFLDPAFAARVQSVIEGSGINPSLLRLELTESMFLTDIEKSILKMQSLRALGVQFALDDFGTGYSSLSYLKRLPLDQLKVDRSFVQGLPGSREDAAITTTILTLARTLGLQVVAEGVENKAQFDFLLQHGCSAFQGYLFGKPMSAQDAASHFPPARQAIAGSE</sequence>
<dbReference type="PROSITE" id="PS50887">
    <property type="entry name" value="GGDEF"/>
    <property type="match status" value="1"/>
</dbReference>
<evidence type="ECO:0000259" key="2">
    <source>
        <dbReference type="PROSITE" id="PS50113"/>
    </source>
</evidence>
<dbReference type="InterPro" id="IPR035919">
    <property type="entry name" value="EAL_sf"/>
</dbReference>
<dbReference type="SMART" id="SM00086">
    <property type="entry name" value="PAC"/>
    <property type="match status" value="1"/>
</dbReference>
<dbReference type="EMBL" id="JBFYGN010000010">
    <property type="protein sequence ID" value="MEX8193305.1"/>
    <property type="molecule type" value="Genomic_DNA"/>
</dbReference>
<dbReference type="Gene3D" id="3.30.450.20">
    <property type="entry name" value="PAS domain"/>
    <property type="match status" value="1"/>
</dbReference>
<dbReference type="PROSITE" id="PS50113">
    <property type="entry name" value="PAC"/>
    <property type="match status" value="1"/>
</dbReference>
<protein>
    <submittedName>
        <fullName evidence="5">Bifunctional diguanylate cyclase/phosphodiesterase</fullName>
    </submittedName>
</protein>
<dbReference type="InterPro" id="IPR013767">
    <property type="entry name" value="PAS_fold"/>
</dbReference>
<dbReference type="NCBIfam" id="TIGR00254">
    <property type="entry name" value="GGDEF"/>
    <property type="match status" value="1"/>
</dbReference>
<dbReference type="InterPro" id="IPR000014">
    <property type="entry name" value="PAS"/>
</dbReference>
<dbReference type="PROSITE" id="PS50883">
    <property type="entry name" value="EAL"/>
    <property type="match status" value="1"/>
</dbReference>
<dbReference type="CDD" id="cd00130">
    <property type="entry name" value="PAS"/>
    <property type="match status" value="1"/>
</dbReference>
<evidence type="ECO:0000259" key="3">
    <source>
        <dbReference type="PROSITE" id="PS50883"/>
    </source>
</evidence>
<evidence type="ECO:0000313" key="5">
    <source>
        <dbReference type="EMBL" id="MEX8193305.1"/>
    </source>
</evidence>
<proteinExistence type="predicted"/>
<dbReference type="Pfam" id="PF00990">
    <property type="entry name" value="GGDEF"/>
    <property type="match status" value="1"/>
</dbReference>
<organism evidence="5 6">
    <name type="scientific">Comamonas guangdongensis</name>
    <dbReference type="NCBI Taxonomy" id="510515"/>
    <lineage>
        <taxon>Bacteria</taxon>
        <taxon>Pseudomonadati</taxon>
        <taxon>Pseudomonadota</taxon>
        <taxon>Betaproteobacteria</taxon>
        <taxon>Burkholderiales</taxon>
        <taxon>Comamonadaceae</taxon>
        <taxon>Comamonas</taxon>
    </lineage>
</organism>
<feature type="domain" description="PAS" evidence="1">
    <location>
        <begin position="32"/>
        <end position="89"/>
    </location>
</feature>
<dbReference type="SMART" id="SM00267">
    <property type="entry name" value="GGDEF"/>
    <property type="match status" value="1"/>
</dbReference>
<dbReference type="CDD" id="cd01949">
    <property type="entry name" value="GGDEF"/>
    <property type="match status" value="1"/>
</dbReference>
<reference evidence="5 6" key="1">
    <citation type="journal article" date="2013" name="Int. J. Syst. Evol. Microbiol.">
        <title>Comamonas guangdongensis sp. nov., isolated from subterranean forest sediment, and emended description of the genus Comamonas.</title>
        <authorList>
            <person name="Zhang J."/>
            <person name="Wang Y."/>
            <person name="Zhou S."/>
            <person name="Wu C."/>
            <person name="He J."/>
            <person name="Li F."/>
        </authorList>
    </citation>
    <scope>NUCLEOTIDE SEQUENCE [LARGE SCALE GENOMIC DNA]</scope>
    <source>
        <strain evidence="5 6">CCTCC AB2011133</strain>
    </source>
</reference>
<dbReference type="NCBIfam" id="TIGR00229">
    <property type="entry name" value="sensory_box"/>
    <property type="match status" value="1"/>
</dbReference>
<dbReference type="SUPFAM" id="SSF55785">
    <property type="entry name" value="PYP-like sensor domain (PAS domain)"/>
    <property type="match status" value="1"/>
</dbReference>
<dbReference type="InterPro" id="IPR000160">
    <property type="entry name" value="GGDEF_dom"/>
</dbReference>
<dbReference type="InterPro" id="IPR029787">
    <property type="entry name" value="Nucleotide_cyclase"/>
</dbReference>
<dbReference type="Proteomes" id="UP001561046">
    <property type="component" value="Unassembled WGS sequence"/>
</dbReference>
<dbReference type="InterPro" id="IPR043128">
    <property type="entry name" value="Rev_trsase/Diguanyl_cyclase"/>
</dbReference>
<dbReference type="InterPro" id="IPR052155">
    <property type="entry name" value="Biofilm_reg_signaling"/>
</dbReference>
<dbReference type="PANTHER" id="PTHR44757:SF2">
    <property type="entry name" value="BIOFILM ARCHITECTURE MAINTENANCE PROTEIN MBAA"/>
    <property type="match status" value="1"/>
</dbReference>
<accession>A0ABV3ZV94</accession>
<dbReference type="PROSITE" id="PS50112">
    <property type="entry name" value="PAS"/>
    <property type="match status" value="1"/>
</dbReference>
<dbReference type="CDD" id="cd01948">
    <property type="entry name" value="EAL"/>
    <property type="match status" value="1"/>
</dbReference>
<feature type="domain" description="EAL" evidence="3">
    <location>
        <begin position="335"/>
        <end position="589"/>
    </location>
</feature>
<dbReference type="InterPro" id="IPR001610">
    <property type="entry name" value="PAC"/>
</dbReference>
<dbReference type="RefSeq" id="WP_369338506.1">
    <property type="nucleotide sequence ID" value="NZ_JBFYGN010000010.1"/>
</dbReference>
<dbReference type="Gene3D" id="3.30.70.270">
    <property type="match status" value="1"/>
</dbReference>
<comment type="caution">
    <text evidence="5">The sequence shown here is derived from an EMBL/GenBank/DDBJ whole genome shotgun (WGS) entry which is preliminary data.</text>
</comment>
<gene>
    <name evidence="5" type="ORF">AB6724_10670</name>
</gene>
<dbReference type="SMART" id="SM00052">
    <property type="entry name" value="EAL"/>
    <property type="match status" value="1"/>
</dbReference>
<dbReference type="SUPFAM" id="SSF141868">
    <property type="entry name" value="EAL domain-like"/>
    <property type="match status" value="1"/>
</dbReference>
<dbReference type="SUPFAM" id="SSF55073">
    <property type="entry name" value="Nucleotide cyclase"/>
    <property type="match status" value="1"/>
</dbReference>
<dbReference type="InterPro" id="IPR035965">
    <property type="entry name" value="PAS-like_dom_sf"/>
</dbReference>
<dbReference type="InterPro" id="IPR001633">
    <property type="entry name" value="EAL_dom"/>
</dbReference>
<dbReference type="PANTHER" id="PTHR44757">
    <property type="entry name" value="DIGUANYLATE CYCLASE DGCP"/>
    <property type="match status" value="1"/>
</dbReference>
<evidence type="ECO:0000259" key="1">
    <source>
        <dbReference type="PROSITE" id="PS50112"/>
    </source>
</evidence>
<dbReference type="Pfam" id="PF00989">
    <property type="entry name" value="PAS"/>
    <property type="match status" value="1"/>
</dbReference>
<dbReference type="Gene3D" id="3.20.20.450">
    <property type="entry name" value="EAL domain"/>
    <property type="match status" value="1"/>
</dbReference>
<evidence type="ECO:0000313" key="6">
    <source>
        <dbReference type="Proteomes" id="UP001561046"/>
    </source>
</evidence>
<name>A0ABV3ZV94_9BURK</name>
<feature type="domain" description="PAC" evidence="2">
    <location>
        <begin position="104"/>
        <end position="156"/>
    </location>
</feature>